<sequence length="103" mass="11703">PSNPADAGPSKAHESTSHDTTIKSNNERDLNGKPTEKQLEKQLSRKKWYDGFIEIFNMPDEEYRAKFPNCGKFVPGVPADVAHKFLMEEFGMDEDVDEDVDQD</sequence>
<comment type="caution">
    <text evidence="2">The sequence shown here is derived from an EMBL/GenBank/DDBJ whole genome shotgun (WGS) entry which is preliminary data.</text>
</comment>
<feature type="compositionally biased region" description="Basic and acidic residues" evidence="1">
    <location>
        <begin position="11"/>
        <end position="43"/>
    </location>
</feature>
<proteinExistence type="predicted"/>
<evidence type="ECO:0000313" key="2">
    <source>
        <dbReference type="EMBL" id="KAF4449465.1"/>
    </source>
</evidence>
<reference evidence="2" key="1">
    <citation type="submission" date="2020-01" db="EMBL/GenBank/DDBJ databases">
        <title>Identification and distribution of gene clusters putatively required for synthesis of sphingolipid metabolism inhibitors in phylogenetically diverse species of the filamentous fungus Fusarium.</title>
        <authorList>
            <person name="Kim H.-S."/>
            <person name="Busman M."/>
            <person name="Brown D.W."/>
            <person name="Divon H."/>
            <person name="Uhlig S."/>
            <person name="Proctor R.H."/>
        </authorList>
    </citation>
    <scope>NUCLEOTIDE SEQUENCE</scope>
    <source>
        <strain evidence="2">NRRL 53441</strain>
    </source>
</reference>
<protein>
    <submittedName>
        <fullName evidence="2">Uncharacterized protein</fullName>
    </submittedName>
</protein>
<organism evidence="2 3">
    <name type="scientific">Fusarium austroafricanum</name>
    <dbReference type="NCBI Taxonomy" id="2364996"/>
    <lineage>
        <taxon>Eukaryota</taxon>
        <taxon>Fungi</taxon>
        <taxon>Dikarya</taxon>
        <taxon>Ascomycota</taxon>
        <taxon>Pezizomycotina</taxon>
        <taxon>Sordariomycetes</taxon>
        <taxon>Hypocreomycetidae</taxon>
        <taxon>Hypocreales</taxon>
        <taxon>Nectriaceae</taxon>
        <taxon>Fusarium</taxon>
        <taxon>Fusarium concolor species complex</taxon>
    </lineage>
</organism>
<name>A0A8H4KG10_9HYPO</name>
<dbReference type="AlphaFoldDB" id="A0A8H4KG10"/>
<dbReference type="EMBL" id="JAADJG010000284">
    <property type="protein sequence ID" value="KAF4449465.1"/>
    <property type="molecule type" value="Genomic_DNA"/>
</dbReference>
<evidence type="ECO:0000256" key="1">
    <source>
        <dbReference type="SAM" id="MobiDB-lite"/>
    </source>
</evidence>
<feature type="region of interest" description="Disordered" evidence="1">
    <location>
        <begin position="1"/>
        <end position="43"/>
    </location>
</feature>
<gene>
    <name evidence="2" type="ORF">F53441_7259</name>
</gene>
<dbReference type="Proteomes" id="UP000605986">
    <property type="component" value="Unassembled WGS sequence"/>
</dbReference>
<keyword evidence="3" id="KW-1185">Reference proteome</keyword>
<feature type="non-terminal residue" evidence="2">
    <location>
        <position position="1"/>
    </location>
</feature>
<evidence type="ECO:0000313" key="3">
    <source>
        <dbReference type="Proteomes" id="UP000605986"/>
    </source>
</evidence>
<accession>A0A8H4KG10</accession>